<evidence type="ECO:0008006" key="4">
    <source>
        <dbReference type="Google" id="ProtNLM"/>
    </source>
</evidence>
<feature type="signal peptide" evidence="1">
    <location>
        <begin position="1"/>
        <end position="23"/>
    </location>
</feature>
<dbReference type="SUPFAM" id="SSF56954">
    <property type="entry name" value="Outer membrane efflux proteins (OEP)"/>
    <property type="match status" value="1"/>
</dbReference>
<dbReference type="EMBL" id="LYBM01000012">
    <property type="protein sequence ID" value="ODA33840.1"/>
    <property type="molecule type" value="Genomic_DNA"/>
</dbReference>
<organism evidence="2 3">
    <name type="scientific">Veronia pacifica</name>
    <dbReference type="NCBI Taxonomy" id="1080227"/>
    <lineage>
        <taxon>Bacteria</taxon>
        <taxon>Pseudomonadati</taxon>
        <taxon>Pseudomonadota</taxon>
        <taxon>Gammaproteobacteria</taxon>
        <taxon>Vibrionales</taxon>
        <taxon>Vibrionaceae</taxon>
        <taxon>Veronia</taxon>
    </lineage>
</organism>
<reference evidence="2 3" key="1">
    <citation type="submission" date="2016-05" db="EMBL/GenBank/DDBJ databases">
        <title>Genomic Taxonomy of the Vibrionaceae.</title>
        <authorList>
            <person name="Gomez-Gil B."/>
            <person name="Enciso-Ibarra J."/>
        </authorList>
    </citation>
    <scope>NUCLEOTIDE SEQUENCE [LARGE SCALE GENOMIC DNA]</scope>
    <source>
        <strain evidence="2 3">CAIM 1920</strain>
    </source>
</reference>
<evidence type="ECO:0000256" key="1">
    <source>
        <dbReference type="SAM" id="SignalP"/>
    </source>
</evidence>
<feature type="chain" id="PRO_5008673196" description="TolC family protein" evidence="1">
    <location>
        <begin position="24"/>
        <end position="442"/>
    </location>
</feature>
<dbReference type="RefSeq" id="WP_068901180.1">
    <property type="nucleotide sequence ID" value="NZ_JBHUIF010000004.1"/>
</dbReference>
<evidence type="ECO:0000313" key="3">
    <source>
        <dbReference type="Proteomes" id="UP000094936"/>
    </source>
</evidence>
<proteinExistence type="predicted"/>
<gene>
    <name evidence="2" type="ORF">A8L45_08410</name>
</gene>
<dbReference type="STRING" id="1080227.A8L45_08410"/>
<keyword evidence="3" id="KW-1185">Reference proteome</keyword>
<dbReference type="Gene3D" id="1.20.1600.10">
    <property type="entry name" value="Outer membrane efflux proteins (OEP)"/>
    <property type="match status" value="1"/>
</dbReference>
<dbReference type="OrthoDB" id="5914540at2"/>
<keyword evidence="1" id="KW-0732">Signal</keyword>
<evidence type="ECO:0000313" key="2">
    <source>
        <dbReference type="EMBL" id="ODA33840.1"/>
    </source>
</evidence>
<sequence>MKAHNSLCILLLTAVQSFSICHAFELSPNVNRTIRYSVSFNDVFEQALYSSRGYRAIQKELLSNSELSRKENNYYYPKVLITGEIKENYGEPKKDPKTTADIKLTLNSKVYGSQTKNRQDAAGNNVLSSDFTLMSKEIEVYFVVLNFLTKIERTRLYERQAGEIGREIDIHYRQQLKASKEGIGTQSDEVDARLKKSRFSQTVFGITSKIDNYFRDLKSETGFMVDGNTKRAYNKIGLEYKNILPLLERQPTVLSEEVLVEKNFGVLSNIKSLEATKLSSEAGRERFKIMLTNENAVSLLAGSPTSGVKSGDTGNSFLSLKFELDVFDQALERDKRSSLHLFEAEREKLFKRIEEMSAESEALVYRYETLVKKRSSINKQIRLSKDLIIKQKKEIAIDKVKSIDIVDSLISLNQSYISLMNIELEQFDIIYRILEMKSERAF</sequence>
<dbReference type="Proteomes" id="UP000094936">
    <property type="component" value="Unassembled WGS sequence"/>
</dbReference>
<name>A0A1C3EKT8_9GAMM</name>
<dbReference type="AlphaFoldDB" id="A0A1C3EKT8"/>
<comment type="caution">
    <text evidence="2">The sequence shown here is derived from an EMBL/GenBank/DDBJ whole genome shotgun (WGS) entry which is preliminary data.</text>
</comment>
<protein>
    <recommendedName>
        <fullName evidence="4">TolC family protein</fullName>
    </recommendedName>
</protein>
<accession>A0A1C3EKT8</accession>